<dbReference type="GO" id="GO:0006310">
    <property type="term" value="P:DNA recombination"/>
    <property type="evidence" value="ECO:0007669"/>
    <property type="project" value="UniProtKB-KW"/>
</dbReference>
<dbReference type="GO" id="GO:0003677">
    <property type="term" value="F:DNA binding"/>
    <property type="evidence" value="ECO:0007669"/>
    <property type="project" value="InterPro"/>
</dbReference>
<dbReference type="PANTHER" id="PTHR30349">
    <property type="entry name" value="PHAGE INTEGRASE-RELATED"/>
    <property type="match status" value="1"/>
</dbReference>
<sequence length="209" mass="23860">MAITPYQTLPLVGTKPIQYLTEIQTNALVQVFQEWYDKSPTKAKGRIRGRYWLTFLVLRFTGARIGEVLGIDDRTDIDFRNGEIKLVTLKRHNSRRRNSTRIIPVPASVISEIATYLAEFPEQRGRVFKLDQGNFRRVFYERAKEADIPKDLAHPHILRHTRAIELLRAGVPVTIVQDLLGHSALTTTAVYLRISGQEAKGILREKGLV</sequence>
<dbReference type="SUPFAM" id="SSF56349">
    <property type="entry name" value="DNA breaking-rejoining enzymes"/>
    <property type="match status" value="1"/>
</dbReference>
<feature type="domain" description="Tyr recombinase" evidence="4">
    <location>
        <begin position="15"/>
        <end position="204"/>
    </location>
</feature>
<reference evidence="5 6" key="1">
    <citation type="submission" date="2015-10" db="EMBL/GenBank/DDBJ databases">
        <title>Candidatus Desulfofervidus auxilii, a hydrogenotrophic sulfate-reducing bacterium involved in the thermophilic anaerobic oxidation of methane.</title>
        <authorList>
            <person name="Krukenberg V."/>
            <person name="Richter M."/>
            <person name="Wegener G."/>
        </authorList>
    </citation>
    <scope>NUCLEOTIDE SEQUENCE [LARGE SCALE GENOMIC DNA]</scope>
    <source>
        <strain evidence="5 6">HS1</strain>
    </source>
</reference>
<dbReference type="InterPro" id="IPR013762">
    <property type="entry name" value="Integrase-like_cat_sf"/>
</dbReference>
<dbReference type="Pfam" id="PF00589">
    <property type="entry name" value="Phage_integrase"/>
    <property type="match status" value="1"/>
</dbReference>
<dbReference type="AlphaFoldDB" id="A0A7U4TGI8"/>
<dbReference type="InterPro" id="IPR050090">
    <property type="entry name" value="Tyrosine_recombinase_XerCD"/>
</dbReference>
<name>A0A7U4TGI8_DESA2</name>
<protein>
    <submittedName>
        <fullName evidence="5">Integrase, catalytic core, phage domain protein</fullName>
    </submittedName>
</protein>
<dbReference type="CDD" id="cd00397">
    <property type="entry name" value="DNA_BRE_C"/>
    <property type="match status" value="1"/>
</dbReference>
<dbReference type="GO" id="GO:0015074">
    <property type="term" value="P:DNA integration"/>
    <property type="evidence" value="ECO:0007669"/>
    <property type="project" value="UniProtKB-KW"/>
</dbReference>
<dbReference type="KEGG" id="daw:HS1_000920"/>
<comment type="subcellular location">
    <subcellularLocation>
        <location evidence="1">Cytoplasm</location>
    </subcellularLocation>
</comment>
<dbReference type="InterPro" id="IPR002104">
    <property type="entry name" value="Integrase_catalytic"/>
</dbReference>
<keyword evidence="6" id="KW-1185">Reference proteome</keyword>
<dbReference type="RefSeq" id="WP_066061607.1">
    <property type="nucleotide sequence ID" value="NZ_CP013015.1"/>
</dbReference>
<dbReference type="Proteomes" id="UP000070560">
    <property type="component" value="Chromosome"/>
</dbReference>
<keyword evidence="3" id="KW-0233">DNA recombination</keyword>
<accession>A0A7U4TGI8</accession>
<evidence type="ECO:0000313" key="6">
    <source>
        <dbReference type="Proteomes" id="UP000070560"/>
    </source>
</evidence>
<keyword evidence="2" id="KW-0229">DNA integration</keyword>
<evidence type="ECO:0000256" key="2">
    <source>
        <dbReference type="ARBA" id="ARBA00022908"/>
    </source>
</evidence>
<dbReference type="GO" id="GO:0005737">
    <property type="term" value="C:cytoplasm"/>
    <property type="evidence" value="ECO:0007669"/>
    <property type="project" value="UniProtKB-SubCell"/>
</dbReference>
<evidence type="ECO:0000313" key="5">
    <source>
        <dbReference type="EMBL" id="AMM40724.1"/>
    </source>
</evidence>
<dbReference type="InterPro" id="IPR011010">
    <property type="entry name" value="DNA_brk_join_enz"/>
</dbReference>
<dbReference type="PANTHER" id="PTHR30349:SF77">
    <property type="entry name" value="TYROSINE RECOMBINASE XERC"/>
    <property type="match status" value="1"/>
</dbReference>
<proteinExistence type="predicted"/>
<dbReference type="OrthoDB" id="9814406at2"/>
<evidence type="ECO:0000256" key="3">
    <source>
        <dbReference type="ARBA" id="ARBA00023172"/>
    </source>
</evidence>
<gene>
    <name evidence="5" type="ORF">HS1_000920</name>
</gene>
<evidence type="ECO:0000259" key="4">
    <source>
        <dbReference type="PROSITE" id="PS51898"/>
    </source>
</evidence>
<dbReference type="EMBL" id="CP013015">
    <property type="protein sequence ID" value="AMM40724.1"/>
    <property type="molecule type" value="Genomic_DNA"/>
</dbReference>
<organism evidence="5 6">
    <name type="scientific">Desulfofervidus auxilii</name>
    <dbReference type="NCBI Taxonomy" id="1621989"/>
    <lineage>
        <taxon>Bacteria</taxon>
        <taxon>Pseudomonadati</taxon>
        <taxon>Thermodesulfobacteriota</taxon>
        <taxon>Candidatus Desulfofervidia</taxon>
        <taxon>Candidatus Desulfofervidales</taxon>
        <taxon>Candidatus Desulfofervidaceae</taxon>
        <taxon>Candidatus Desulfofervidus</taxon>
    </lineage>
</organism>
<dbReference type="Gene3D" id="1.10.443.10">
    <property type="entry name" value="Intergrase catalytic core"/>
    <property type="match status" value="1"/>
</dbReference>
<evidence type="ECO:0000256" key="1">
    <source>
        <dbReference type="ARBA" id="ARBA00004496"/>
    </source>
</evidence>
<dbReference type="PROSITE" id="PS51898">
    <property type="entry name" value="TYR_RECOMBINASE"/>
    <property type="match status" value="1"/>
</dbReference>